<dbReference type="Pfam" id="PF17932">
    <property type="entry name" value="TetR_C_24"/>
    <property type="match status" value="1"/>
</dbReference>
<dbReference type="Gene3D" id="1.10.357.10">
    <property type="entry name" value="Tetracycline Repressor, domain 2"/>
    <property type="match status" value="1"/>
</dbReference>
<dbReference type="GO" id="GO:0003700">
    <property type="term" value="F:DNA-binding transcription factor activity"/>
    <property type="evidence" value="ECO:0007669"/>
    <property type="project" value="TreeGrafter"/>
</dbReference>
<evidence type="ECO:0000256" key="2">
    <source>
        <dbReference type="SAM" id="MobiDB-lite"/>
    </source>
</evidence>
<feature type="domain" description="HTH-type transcriptional repressor KstR2 C-terminal" evidence="3">
    <location>
        <begin position="103"/>
        <end position="187"/>
    </location>
</feature>
<dbReference type="EMBL" id="RKQG01000001">
    <property type="protein sequence ID" value="RPE36715.1"/>
    <property type="molecule type" value="Genomic_DNA"/>
</dbReference>
<reference evidence="4 5" key="1">
    <citation type="submission" date="2018-11" db="EMBL/GenBank/DDBJ databases">
        <title>Sequencing the genomes of 1000 actinobacteria strains.</title>
        <authorList>
            <person name="Klenk H.-P."/>
        </authorList>
    </citation>
    <scope>NUCLEOTIDE SEQUENCE [LARGE SCALE GENOMIC DNA]</scope>
    <source>
        <strain evidence="4 5">DSM 44781</strain>
    </source>
</reference>
<evidence type="ECO:0000259" key="3">
    <source>
        <dbReference type="Pfam" id="PF17932"/>
    </source>
</evidence>
<dbReference type="InterPro" id="IPR041490">
    <property type="entry name" value="KstR2_TetR_C"/>
</dbReference>
<dbReference type="SUPFAM" id="SSF48498">
    <property type="entry name" value="Tetracyclin repressor-like, C-terminal domain"/>
    <property type="match status" value="1"/>
</dbReference>
<protein>
    <submittedName>
        <fullName evidence="4">TetR family transcriptional regulator</fullName>
    </submittedName>
</protein>
<dbReference type="Proteomes" id="UP000266906">
    <property type="component" value="Unassembled WGS sequence"/>
</dbReference>
<dbReference type="InterPro" id="IPR036271">
    <property type="entry name" value="Tet_transcr_reg_TetR-rel_C_sf"/>
</dbReference>
<dbReference type="GO" id="GO:0000976">
    <property type="term" value="F:transcription cis-regulatory region binding"/>
    <property type="evidence" value="ECO:0007669"/>
    <property type="project" value="TreeGrafter"/>
</dbReference>
<dbReference type="InterPro" id="IPR009057">
    <property type="entry name" value="Homeodomain-like_sf"/>
</dbReference>
<sequence length="220" mass="24232">MGRAGRNEDPAAGGVYRGRSAQERRAERRERFLAAALAQFGDRPGYRHASVAGLCEAAGLSTRQFYEEFRNLEEVLARLHLLVNEHKERAVLHALAGAAALPFDQRVAAVLRGYITAVTEDPRRLRIAFVEIVGVSEELERQRLVRRARWVDLLVAEADRAAACGELAPRDFRIAATAFIGAVNGLLHDWTAGQFDATLDQVLAELTTLLLGAVRPPSPR</sequence>
<accession>A0A3N4S1C6</accession>
<evidence type="ECO:0000313" key="4">
    <source>
        <dbReference type="EMBL" id="RPE36715.1"/>
    </source>
</evidence>
<name>A0A3N4S1C6_9ACTN</name>
<dbReference type="AlphaFoldDB" id="A0A3N4S1C6"/>
<comment type="caution">
    <text evidence="4">The sequence shown here is derived from an EMBL/GenBank/DDBJ whole genome shotgun (WGS) entry which is preliminary data.</text>
</comment>
<gene>
    <name evidence="4" type="ORF">EDD38_5092</name>
</gene>
<organism evidence="4 5">
    <name type="scientific">Kitasatospora cineracea</name>
    <dbReference type="NCBI Taxonomy" id="88074"/>
    <lineage>
        <taxon>Bacteria</taxon>
        <taxon>Bacillati</taxon>
        <taxon>Actinomycetota</taxon>
        <taxon>Actinomycetes</taxon>
        <taxon>Kitasatosporales</taxon>
        <taxon>Streptomycetaceae</taxon>
        <taxon>Kitasatospora</taxon>
    </lineage>
</organism>
<feature type="region of interest" description="Disordered" evidence="2">
    <location>
        <begin position="1"/>
        <end position="23"/>
    </location>
</feature>
<evidence type="ECO:0000256" key="1">
    <source>
        <dbReference type="ARBA" id="ARBA00023125"/>
    </source>
</evidence>
<keyword evidence="1" id="KW-0238">DNA-binding</keyword>
<dbReference type="PANTHER" id="PTHR30055">
    <property type="entry name" value="HTH-TYPE TRANSCRIPTIONAL REGULATOR RUTR"/>
    <property type="match status" value="1"/>
</dbReference>
<evidence type="ECO:0000313" key="5">
    <source>
        <dbReference type="Proteomes" id="UP000266906"/>
    </source>
</evidence>
<proteinExistence type="predicted"/>
<dbReference type="RefSeq" id="WP_123819630.1">
    <property type="nucleotide sequence ID" value="NZ_RKQG01000001.1"/>
</dbReference>
<dbReference type="Gene3D" id="1.10.10.60">
    <property type="entry name" value="Homeodomain-like"/>
    <property type="match status" value="1"/>
</dbReference>
<dbReference type="PANTHER" id="PTHR30055:SF226">
    <property type="entry name" value="HTH-TYPE TRANSCRIPTIONAL REGULATOR PKSA"/>
    <property type="match status" value="1"/>
</dbReference>
<keyword evidence="5" id="KW-1185">Reference proteome</keyword>
<dbReference type="SUPFAM" id="SSF46689">
    <property type="entry name" value="Homeodomain-like"/>
    <property type="match status" value="1"/>
</dbReference>
<dbReference type="InterPro" id="IPR050109">
    <property type="entry name" value="HTH-type_TetR-like_transc_reg"/>
</dbReference>